<comment type="caution">
    <text evidence="1">The sequence shown here is derived from an EMBL/GenBank/DDBJ whole genome shotgun (WGS) entry which is preliminary data.</text>
</comment>
<evidence type="ECO:0000313" key="2">
    <source>
        <dbReference type="Proteomes" id="UP000784294"/>
    </source>
</evidence>
<name>A0A3S5AMC1_9PLAT</name>
<dbReference type="EMBL" id="CAAALY010045034">
    <property type="protein sequence ID" value="VEL20157.1"/>
    <property type="molecule type" value="Genomic_DNA"/>
</dbReference>
<organism evidence="1 2">
    <name type="scientific">Protopolystoma xenopodis</name>
    <dbReference type="NCBI Taxonomy" id="117903"/>
    <lineage>
        <taxon>Eukaryota</taxon>
        <taxon>Metazoa</taxon>
        <taxon>Spiralia</taxon>
        <taxon>Lophotrochozoa</taxon>
        <taxon>Platyhelminthes</taxon>
        <taxon>Monogenea</taxon>
        <taxon>Polyopisthocotylea</taxon>
        <taxon>Polystomatidea</taxon>
        <taxon>Polystomatidae</taxon>
        <taxon>Protopolystoma</taxon>
    </lineage>
</organism>
<proteinExistence type="predicted"/>
<dbReference type="AlphaFoldDB" id="A0A3S5AMC1"/>
<gene>
    <name evidence="1" type="ORF">PXEA_LOCUS13597</name>
</gene>
<dbReference type="PROSITE" id="PS51257">
    <property type="entry name" value="PROKAR_LIPOPROTEIN"/>
    <property type="match status" value="1"/>
</dbReference>
<protein>
    <submittedName>
        <fullName evidence="1">Uncharacterized protein</fullName>
    </submittedName>
</protein>
<dbReference type="Proteomes" id="UP000784294">
    <property type="component" value="Unassembled WGS sequence"/>
</dbReference>
<evidence type="ECO:0000313" key="1">
    <source>
        <dbReference type="EMBL" id="VEL20157.1"/>
    </source>
</evidence>
<reference evidence="1" key="1">
    <citation type="submission" date="2018-11" db="EMBL/GenBank/DDBJ databases">
        <authorList>
            <consortium name="Pathogen Informatics"/>
        </authorList>
    </citation>
    <scope>NUCLEOTIDE SEQUENCE</scope>
</reference>
<accession>A0A3S5AMC1</accession>
<sequence length="139" mass="15724">MMYGCRCLIRWHFSSTTHASLVVGCEITANTLLVPMSVAIEIARPTLCRPLLNHFIRACGVKLAVPVQLENLIRYSYPVSSRLGIYGKHTSRIDAFCFALLCITFFSTDRLAYTFVRQKSLSRLRPDENHSSGGSRRRV</sequence>
<keyword evidence="2" id="KW-1185">Reference proteome</keyword>